<evidence type="ECO:0000313" key="4">
    <source>
        <dbReference type="Proteomes" id="UP000242180"/>
    </source>
</evidence>
<proteinExistence type="predicted"/>
<feature type="region of interest" description="Disordered" evidence="1">
    <location>
        <begin position="22"/>
        <end position="61"/>
    </location>
</feature>
<gene>
    <name evidence="3" type="ORF">BCR43DRAFT_484370</name>
</gene>
<keyword evidence="4" id="KW-1185">Reference proteome</keyword>
<name>A0A1X2HWR1_SYNRA</name>
<evidence type="ECO:0000313" key="3">
    <source>
        <dbReference type="EMBL" id="ORZ04019.1"/>
    </source>
</evidence>
<dbReference type="Proteomes" id="UP000242180">
    <property type="component" value="Unassembled WGS sequence"/>
</dbReference>
<protein>
    <submittedName>
        <fullName evidence="3">Uncharacterized protein</fullName>
    </submittedName>
</protein>
<evidence type="ECO:0000256" key="2">
    <source>
        <dbReference type="SAM" id="SignalP"/>
    </source>
</evidence>
<feature type="chain" id="PRO_5012620286" evidence="2">
    <location>
        <begin position="20"/>
        <end position="71"/>
    </location>
</feature>
<dbReference type="EMBL" id="MCGN01000001">
    <property type="protein sequence ID" value="ORZ04019.1"/>
    <property type="molecule type" value="Genomic_DNA"/>
</dbReference>
<sequence>MRFVLLSLLLATLALSALSAPTAPTAGESQVAPSKEDNGVQLQDTGSLNRRQEGADKKGGILGGALVPGIL</sequence>
<accession>A0A1X2HWR1</accession>
<dbReference type="AlphaFoldDB" id="A0A1X2HWR1"/>
<feature type="compositionally biased region" description="Polar residues" evidence="1">
    <location>
        <begin position="40"/>
        <end position="49"/>
    </location>
</feature>
<dbReference type="InParanoid" id="A0A1X2HWR1"/>
<keyword evidence="2" id="KW-0732">Signal</keyword>
<feature type="signal peptide" evidence="2">
    <location>
        <begin position="1"/>
        <end position="19"/>
    </location>
</feature>
<organism evidence="3 4">
    <name type="scientific">Syncephalastrum racemosum</name>
    <name type="common">Filamentous fungus</name>
    <dbReference type="NCBI Taxonomy" id="13706"/>
    <lineage>
        <taxon>Eukaryota</taxon>
        <taxon>Fungi</taxon>
        <taxon>Fungi incertae sedis</taxon>
        <taxon>Mucoromycota</taxon>
        <taxon>Mucoromycotina</taxon>
        <taxon>Mucoromycetes</taxon>
        <taxon>Mucorales</taxon>
        <taxon>Syncephalastraceae</taxon>
        <taxon>Syncephalastrum</taxon>
    </lineage>
</organism>
<evidence type="ECO:0000256" key="1">
    <source>
        <dbReference type="SAM" id="MobiDB-lite"/>
    </source>
</evidence>
<feature type="compositionally biased region" description="Basic and acidic residues" evidence="1">
    <location>
        <begin position="50"/>
        <end position="59"/>
    </location>
</feature>
<reference evidence="3 4" key="1">
    <citation type="submission" date="2016-07" db="EMBL/GenBank/DDBJ databases">
        <title>Pervasive Adenine N6-methylation of Active Genes in Fungi.</title>
        <authorList>
            <consortium name="DOE Joint Genome Institute"/>
            <person name="Mondo S.J."/>
            <person name="Dannebaum R.O."/>
            <person name="Kuo R.C."/>
            <person name="Labutti K."/>
            <person name="Haridas S."/>
            <person name="Kuo A."/>
            <person name="Salamov A."/>
            <person name="Ahrendt S.R."/>
            <person name="Lipzen A."/>
            <person name="Sullivan W."/>
            <person name="Andreopoulos W.B."/>
            <person name="Clum A."/>
            <person name="Lindquist E."/>
            <person name="Daum C."/>
            <person name="Ramamoorthy G.K."/>
            <person name="Gryganskyi A."/>
            <person name="Culley D."/>
            <person name="Magnuson J.K."/>
            <person name="James T.Y."/>
            <person name="O'Malley M.A."/>
            <person name="Stajich J.E."/>
            <person name="Spatafora J.W."/>
            <person name="Visel A."/>
            <person name="Grigoriev I.V."/>
        </authorList>
    </citation>
    <scope>NUCLEOTIDE SEQUENCE [LARGE SCALE GENOMIC DNA]</scope>
    <source>
        <strain evidence="3 4">NRRL 2496</strain>
    </source>
</reference>
<comment type="caution">
    <text evidence="3">The sequence shown here is derived from an EMBL/GenBank/DDBJ whole genome shotgun (WGS) entry which is preliminary data.</text>
</comment>